<dbReference type="AlphaFoldDB" id="A0A562YEC8"/>
<comment type="caution">
    <text evidence="5">The sequence shown here is derived from an EMBL/GenBank/DDBJ whole genome shotgun (WGS) entry which is preliminary data.</text>
</comment>
<keyword evidence="1 2" id="KW-0732">Signal</keyword>
<gene>
    <name evidence="5" type="ORF">E1J38_008445</name>
</gene>
<feature type="chain" id="PRO_5022865647" evidence="2">
    <location>
        <begin position="22"/>
        <end position="402"/>
    </location>
</feature>
<evidence type="ECO:0000259" key="3">
    <source>
        <dbReference type="Pfam" id="PF18962"/>
    </source>
</evidence>
<dbReference type="InterPro" id="IPR056600">
    <property type="entry name" value="GBD_T9SS_assoc"/>
</dbReference>
<dbReference type="NCBIfam" id="TIGR04183">
    <property type="entry name" value="Por_Secre_tail"/>
    <property type="match status" value="1"/>
</dbReference>
<reference evidence="5 6" key="1">
    <citation type="submission" date="2019-07" db="EMBL/GenBank/DDBJ databases">
        <title>Seonamhaeicola sp. W255 draft genome.</title>
        <authorList>
            <person name="Zhang X.-Y."/>
            <person name="Zhang R."/>
            <person name="Zhong Y.-L."/>
            <person name="Du Z.-J."/>
        </authorList>
    </citation>
    <scope>NUCLEOTIDE SEQUENCE [LARGE SCALE GENOMIC DNA]</scope>
    <source>
        <strain evidence="5 6">W255</strain>
    </source>
</reference>
<evidence type="ECO:0000259" key="4">
    <source>
        <dbReference type="Pfam" id="PF23759"/>
    </source>
</evidence>
<dbReference type="Pfam" id="PF23759">
    <property type="entry name" value="GBD_T9SS_assoc"/>
    <property type="match status" value="2"/>
</dbReference>
<dbReference type="EMBL" id="SMZJ02000004">
    <property type="protein sequence ID" value="TWO32879.1"/>
    <property type="molecule type" value="Genomic_DNA"/>
</dbReference>
<keyword evidence="6" id="KW-1185">Reference proteome</keyword>
<evidence type="ECO:0000313" key="6">
    <source>
        <dbReference type="Proteomes" id="UP000295814"/>
    </source>
</evidence>
<feature type="domain" description="T9SS-like galactose binding" evidence="4">
    <location>
        <begin position="175"/>
        <end position="235"/>
    </location>
</feature>
<protein>
    <submittedName>
        <fullName evidence="5">T9SS type A sorting domain-containing protein</fullName>
    </submittedName>
</protein>
<dbReference type="RefSeq" id="WP_133356776.1">
    <property type="nucleotide sequence ID" value="NZ_SMZJ02000004.1"/>
</dbReference>
<evidence type="ECO:0000313" key="5">
    <source>
        <dbReference type="EMBL" id="TWO32879.1"/>
    </source>
</evidence>
<evidence type="ECO:0000256" key="1">
    <source>
        <dbReference type="ARBA" id="ARBA00022729"/>
    </source>
</evidence>
<dbReference type="Proteomes" id="UP000295814">
    <property type="component" value="Unassembled WGS sequence"/>
</dbReference>
<evidence type="ECO:0000256" key="2">
    <source>
        <dbReference type="SAM" id="SignalP"/>
    </source>
</evidence>
<dbReference type="Pfam" id="PF18962">
    <property type="entry name" value="Por_Secre_tail"/>
    <property type="match status" value="1"/>
</dbReference>
<dbReference type="OrthoDB" id="951108at2"/>
<organism evidence="5 6">
    <name type="scientific">Seonamhaeicola sediminis</name>
    <dbReference type="NCBI Taxonomy" id="2528206"/>
    <lineage>
        <taxon>Bacteria</taxon>
        <taxon>Pseudomonadati</taxon>
        <taxon>Bacteroidota</taxon>
        <taxon>Flavobacteriia</taxon>
        <taxon>Flavobacteriales</taxon>
        <taxon>Flavobacteriaceae</taxon>
    </lineage>
</organism>
<sequence length="402" mass="43472">MKKITLSFLILSLCFYLNGFAQPANNIPCGTLPELTVNLSETCTNEIITFTGAETDSGIGDPSCSAQYYKDNDLWYTFTMPPKGAVRIITSSNNDNISDAAVEIFTGPNCSNLTAHACDDDGNPNGPPDDLFSQIEVIQPASSIVYLRIWDLDDVGAGSLNICIYEIDAPLIADNDECSTANHLTITNDCSTPTLTTNLQSTDSPNAAPANPCGQYYAGKDVWYKITLDDNDDYEVIIETFEDTGSPVQDTGIAVYSGSCGSLVEEGCDDDGGTNLFSKVNLTNRRNEVLFIRVFMVDFAQSGTFNICATATGTLGTEEKGILEFALFPNPASNKVNLKFKTLSSSNVGIRVYDLQGKLVLNSASKSINNLVNVDISSLRSGLYFLNVLADENEITKKLIVK</sequence>
<feature type="domain" description="T9SS-like galactose binding" evidence="4">
    <location>
        <begin position="29"/>
        <end position="97"/>
    </location>
</feature>
<proteinExistence type="predicted"/>
<feature type="signal peptide" evidence="2">
    <location>
        <begin position="1"/>
        <end position="21"/>
    </location>
</feature>
<feature type="domain" description="Secretion system C-terminal sorting" evidence="3">
    <location>
        <begin position="327"/>
        <end position="401"/>
    </location>
</feature>
<name>A0A562YEC8_9FLAO</name>
<dbReference type="InterPro" id="IPR026444">
    <property type="entry name" value="Secre_tail"/>
</dbReference>
<accession>A0A562YEC8</accession>